<keyword evidence="4" id="KW-1185">Reference proteome</keyword>
<dbReference type="Pfam" id="PF00561">
    <property type="entry name" value="Abhydrolase_1"/>
    <property type="match status" value="1"/>
</dbReference>
<reference evidence="3 4" key="1">
    <citation type="submission" date="2020-07" db="EMBL/GenBank/DDBJ databases">
        <title>Sequencing the genomes of 1000 actinobacteria strains.</title>
        <authorList>
            <person name="Klenk H.-P."/>
        </authorList>
    </citation>
    <scope>NUCLEOTIDE SEQUENCE [LARGE SCALE GENOMIC DNA]</scope>
    <source>
        <strain evidence="3 4">DSM 26154</strain>
    </source>
</reference>
<name>A0A852VL27_9MICO</name>
<feature type="domain" description="AB hydrolase-1" evidence="2">
    <location>
        <begin position="31"/>
        <end position="146"/>
    </location>
</feature>
<dbReference type="PANTHER" id="PTHR43798">
    <property type="entry name" value="MONOACYLGLYCEROL LIPASE"/>
    <property type="match status" value="1"/>
</dbReference>
<sequence length="318" mass="33087">MTTDPSFVIELPVGSLAIHDLTIGTADPGVPVVLAVHGITANGLSFRQVAEELHRRHGPGAVRVLAPDLRGRGASREAPGPYGLAAHVADLTTVVGAFGVNPVIVGHSMGGFIAALAAAEHPRLYRSVVLVDGGLAFPPPPGLDVDAALAAVIGPAMDRLSMRWEDESAHQDFWAEHPAVGPLLSGSPAAESVRRYLDHDLVPATDTPGAVMSSCILDAVRRDGRDVLVDEDTHSAAGRAVAAGVPVELVWARRGLLDEPQGLYDEGRLAALDLPDQLAVHGVDANHYDVILTGEGLTSVVDAIDRGLAVDPAGREIA</sequence>
<gene>
    <name evidence="3" type="ORF">BJY20_000158</name>
</gene>
<dbReference type="SUPFAM" id="SSF53474">
    <property type="entry name" value="alpha/beta-Hydrolases"/>
    <property type="match status" value="1"/>
</dbReference>
<evidence type="ECO:0000259" key="2">
    <source>
        <dbReference type="Pfam" id="PF00561"/>
    </source>
</evidence>
<dbReference type="AlphaFoldDB" id="A0A852VL27"/>
<dbReference type="InterPro" id="IPR029058">
    <property type="entry name" value="AB_hydrolase_fold"/>
</dbReference>
<dbReference type="InterPro" id="IPR000073">
    <property type="entry name" value="AB_hydrolase_1"/>
</dbReference>
<accession>A0A852VL27</accession>
<proteinExistence type="predicted"/>
<keyword evidence="1" id="KW-0378">Hydrolase</keyword>
<dbReference type="PRINTS" id="PR00111">
    <property type="entry name" value="ABHYDROLASE"/>
</dbReference>
<dbReference type="Gene3D" id="3.40.50.1820">
    <property type="entry name" value="alpha/beta hydrolase"/>
    <property type="match status" value="1"/>
</dbReference>
<dbReference type="InterPro" id="IPR050266">
    <property type="entry name" value="AB_hydrolase_sf"/>
</dbReference>
<protein>
    <submittedName>
        <fullName evidence="3">Pimeloyl-ACP methyl ester carboxylesterase</fullName>
    </submittedName>
</protein>
<evidence type="ECO:0000256" key="1">
    <source>
        <dbReference type="ARBA" id="ARBA00022801"/>
    </source>
</evidence>
<dbReference type="Proteomes" id="UP000554054">
    <property type="component" value="Unassembled WGS sequence"/>
</dbReference>
<organism evidence="3 4">
    <name type="scientific">Janibacter cremeus</name>
    <dbReference type="NCBI Taxonomy" id="1285192"/>
    <lineage>
        <taxon>Bacteria</taxon>
        <taxon>Bacillati</taxon>
        <taxon>Actinomycetota</taxon>
        <taxon>Actinomycetes</taxon>
        <taxon>Micrococcales</taxon>
        <taxon>Intrasporangiaceae</taxon>
        <taxon>Janibacter</taxon>
    </lineage>
</organism>
<dbReference type="GO" id="GO:0016020">
    <property type="term" value="C:membrane"/>
    <property type="evidence" value="ECO:0007669"/>
    <property type="project" value="TreeGrafter"/>
</dbReference>
<evidence type="ECO:0000313" key="4">
    <source>
        <dbReference type="Proteomes" id="UP000554054"/>
    </source>
</evidence>
<comment type="caution">
    <text evidence="3">The sequence shown here is derived from an EMBL/GenBank/DDBJ whole genome shotgun (WGS) entry which is preliminary data.</text>
</comment>
<dbReference type="RefSeq" id="WP_185989777.1">
    <property type="nucleotide sequence ID" value="NZ_JACCAE010000001.1"/>
</dbReference>
<dbReference type="GO" id="GO:0016787">
    <property type="term" value="F:hydrolase activity"/>
    <property type="evidence" value="ECO:0007669"/>
    <property type="project" value="UniProtKB-KW"/>
</dbReference>
<dbReference type="PANTHER" id="PTHR43798:SF31">
    <property type="entry name" value="AB HYDROLASE SUPERFAMILY PROTEIN YCLE"/>
    <property type="match status" value="1"/>
</dbReference>
<dbReference type="EMBL" id="JACCAE010000001">
    <property type="protein sequence ID" value="NYF96766.1"/>
    <property type="molecule type" value="Genomic_DNA"/>
</dbReference>
<evidence type="ECO:0000313" key="3">
    <source>
        <dbReference type="EMBL" id="NYF96766.1"/>
    </source>
</evidence>